<dbReference type="EMBL" id="VFOW01000001">
    <property type="protein sequence ID" value="TQL78776.1"/>
    <property type="molecule type" value="Genomic_DNA"/>
</dbReference>
<dbReference type="InParanoid" id="A0A543B1T7"/>
<name>A0A543B1T7_9ACTN</name>
<evidence type="ECO:0000259" key="1">
    <source>
        <dbReference type="Pfam" id="PF26035"/>
    </source>
</evidence>
<evidence type="ECO:0000313" key="3">
    <source>
        <dbReference type="EMBL" id="TQL78776.1"/>
    </source>
</evidence>
<reference evidence="3 4" key="1">
    <citation type="submission" date="2019-06" db="EMBL/GenBank/DDBJ databases">
        <title>Sequencing the genomes of 1000 actinobacteria strains.</title>
        <authorList>
            <person name="Klenk H.-P."/>
        </authorList>
    </citation>
    <scope>NUCLEOTIDE SEQUENCE [LARGE SCALE GENOMIC DNA]</scope>
    <source>
        <strain evidence="3 4">DSM 45928</strain>
    </source>
</reference>
<dbReference type="Proteomes" id="UP000317043">
    <property type="component" value="Unassembled WGS sequence"/>
</dbReference>
<evidence type="ECO:0000259" key="2">
    <source>
        <dbReference type="Pfam" id="PF26572"/>
    </source>
</evidence>
<gene>
    <name evidence="3" type="ORF">FB566_4370</name>
</gene>
<dbReference type="RefSeq" id="WP_142043583.1">
    <property type="nucleotide sequence ID" value="NZ_JBHTGS010000003.1"/>
</dbReference>
<dbReference type="Pfam" id="PF26035">
    <property type="entry name" value="DUF8010"/>
    <property type="match status" value="1"/>
</dbReference>
<dbReference type="AlphaFoldDB" id="A0A543B1T7"/>
<feature type="domain" description="DUF8185" evidence="2">
    <location>
        <begin position="100"/>
        <end position="207"/>
    </location>
</feature>
<dbReference type="InterPro" id="IPR058498">
    <property type="entry name" value="DUF8185"/>
</dbReference>
<accession>A0A543B1T7</accession>
<proteinExistence type="predicted"/>
<dbReference type="Pfam" id="PF26572">
    <property type="entry name" value="DUF8185"/>
    <property type="match status" value="1"/>
</dbReference>
<feature type="domain" description="DUF8010" evidence="1">
    <location>
        <begin position="5"/>
        <end position="84"/>
    </location>
</feature>
<dbReference type="OrthoDB" id="5189942at2"/>
<sequence>MRGDALTDLRSFLGRVTRLDPGALVRVQPIDAANDDRPLSRLWSMLPFGVLATRVVAVGVDSDVTVRGADLWNRLDGDTVADSLVGSLSRHDGQWRGVLPPPGAAVIERLDAADCQRIGRESATALREAQQRARVDDRAVGERRLRDTLLDHIALTVTTDNRRHDIPVRLVMGLLRMGFAPEGPVVVRLAGSRVGLEGRHGAAWSTGGGLPLLT</sequence>
<comment type="caution">
    <text evidence="3">The sequence shown here is derived from an EMBL/GenBank/DDBJ whole genome shotgun (WGS) entry which is preliminary data.</text>
</comment>
<protein>
    <submittedName>
        <fullName evidence="3">Uncharacterized protein</fullName>
    </submittedName>
</protein>
<keyword evidence="4" id="KW-1185">Reference proteome</keyword>
<evidence type="ECO:0000313" key="4">
    <source>
        <dbReference type="Proteomes" id="UP000317043"/>
    </source>
</evidence>
<dbReference type="InterPro" id="IPR058323">
    <property type="entry name" value="DUF8010"/>
</dbReference>
<organism evidence="3 4">
    <name type="scientific">Stackebrandtia endophytica</name>
    <dbReference type="NCBI Taxonomy" id="1496996"/>
    <lineage>
        <taxon>Bacteria</taxon>
        <taxon>Bacillati</taxon>
        <taxon>Actinomycetota</taxon>
        <taxon>Actinomycetes</taxon>
        <taxon>Glycomycetales</taxon>
        <taxon>Glycomycetaceae</taxon>
        <taxon>Stackebrandtia</taxon>
    </lineage>
</organism>